<dbReference type="EMBL" id="CGCX01001400">
    <property type="protein sequence ID" value="CFR94110.1"/>
    <property type="molecule type" value="Genomic_DNA"/>
</dbReference>
<dbReference type="Proteomes" id="UP000046680">
    <property type="component" value="Unassembled WGS sequence"/>
</dbReference>
<proteinExistence type="predicted"/>
<sequence>MWKQQRVLQQQPDSTVVGRHIHPGLGVGQHPVPQTYQARVGAKQPRDNMQGGGLARTVGPEHCKHLARGHREFDVQTPVGDDRAQLQLAHDRLPGIGPDRRTSTHTQHHQCRYHNEQQ</sequence>
<dbReference type="AlphaFoldDB" id="A0A654U457"/>
<name>A0A654U457_MYCTX</name>
<gene>
    <name evidence="2" type="ORF">ERS007657_03122</name>
</gene>
<evidence type="ECO:0000313" key="2">
    <source>
        <dbReference type="EMBL" id="CFR94110.1"/>
    </source>
</evidence>
<feature type="region of interest" description="Disordered" evidence="1">
    <location>
        <begin position="1"/>
        <end position="59"/>
    </location>
</feature>
<evidence type="ECO:0000256" key="1">
    <source>
        <dbReference type="SAM" id="MobiDB-lite"/>
    </source>
</evidence>
<feature type="region of interest" description="Disordered" evidence="1">
    <location>
        <begin position="93"/>
        <end position="118"/>
    </location>
</feature>
<feature type="compositionally biased region" description="Polar residues" evidence="1">
    <location>
        <begin position="1"/>
        <end position="14"/>
    </location>
</feature>
<organism evidence="2 3">
    <name type="scientific">Mycobacterium tuberculosis</name>
    <dbReference type="NCBI Taxonomy" id="1773"/>
    <lineage>
        <taxon>Bacteria</taxon>
        <taxon>Bacillati</taxon>
        <taxon>Actinomycetota</taxon>
        <taxon>Actinomycetes</taxon>
        <taxon>Mycobacteriales</taxon>
        <taxon>Mycobacteriaceae</taxon>
        <taxon>Mycobacterium</taxon>
        <taxon>Mycobacterium tuberculosis complex</taxon>
    </lineage>
</organism>
<reference evidence="2 3" key="1">
    <citation type="submission" date="2015-03" db="EMBL/GenBank/DDBJ databases">
        <authorList>
            <consortium name="Pathogen Informatics"/>
        </authorList>
    </citation>
    <scope>NUCLEOTIDE SEQUENCE [LARGE SCALE GENOMIC DNA]</scope>
    <source>
        <strain evidence="2 3">C09601061</strain>
    </source>
</reference>
<evidence type="ECO:0000313" key="3">
    <source>
        <dbReference type="Proteomes" id="UP000046680"/>
    </source>
</evidence>
<protein>
    <submittedName>
        <fullName evidence="2">Uncharacterized protein</fullName>
    </submittedName>
</protein>
<feature type="compositionally biased region" description="Basic and acidic residues" evidence="1">
    <location>
        <begin position="93"/>
        <end position="102"/>
    </location>
</feature>
<accession>A0A654U457</accession>